<reference evidence="1" key="2">
    <citation type="submission" date="2025-09" db="UniProtKB">
        <authorList>
            <consortium name="EnsemblPlants"/>
        </authorList>
    </citation>
    <scope>IDENTIFICATION</scope>
</reference>
<evidence type="ECO:0000313" key="1">
    <source>
        <dbReference type="EnsemblPlants" id="AVESA.00010b.r2.1DG0174450.1.CDS.1"/>
    </source>
</evidence>
<organism evidence="1 2">
    <name type="scientific">Avena sativa</name>
    <name type="common">Oat</name>
    <dbReference type="NCBI Taxonomy" id="4498"/>
    <lineage>
        <taxon>Eukaryota</taxon>
        <taxon>Viridiplantae</taxon>
        <taxon>Streptophyta</taxon>
        <taxon>Embryophyta</taxon>
        <taxon>Tracheophyta</taxon>
        <taxon>Spermatophyta</taxon>
        <taxon>Magnoliopsida</taxon>
        <taxon>Liliopsida</taxon>
        <taxon>Poales</taxon>
        <taxon>Poaceae</taxon>
        <taxon>BOP clade</taxon>
        <taxon>Pooideae</taxon>
        <taxon>Poodae</taxon>
        <taxon>Poeae</taxon>
        <taxon>Poeae Chloroplast Group 1 (Aveneae type)</taxon>
        <taxon>Aveninae</taxon>
        <taxon>Avena</taxon>
    </lineage>
</organism>
<dbReference type="EnsemblPlants" id="AVESA.00010b.r2.1DG0174450.1">
    <property type="protein sequence ID" value="AVESA.00010b.r2.1DG0174450.1.CDS.1"/>
    <property type="gene ID" value="AVESA.00010b.r2.1DG0174450"/>
</dbReference>
<dbReference type="Proteomes" id="UP001732700">
    <property type="component" value="Chromosome 1D"/>
</dbReference>
<name>A0ACD5U4B4_AVESA</name>
<accession>A0ACD5U4B4</accession>
<proteinExistence type="predicted"/>
<keyword evidence="2" id="KW-1185">Reference proteome</keyword>
<sequence length="432" mass="45926">MAADAASDAAGVDAGRLSFDVIVLGAGIMGSCAAHAAASRGASVLLLERFDLLHHLGSSHGESRTIRDAYAKAYYPPMVRLARRLWSDAQADAGYRVLTPTPQLCIGPRSNASFLAAIRNGGEAEADIEKRWGGVFRVPDGWVTAVSELGGGVLSATKAVAMFQTLAIKKGAVVRDNTEVVGIVKKEGEDGVRVVTSKGEEFHGAKCVVTVGAWASKLVKSVAGVELPIQPVHKLTQYWKIKPGHEHELTPEAGFPTFSSYGKPFVYSTPSLEFPGLIKINDDGGSPCDPDSRDWGSEASFAAAAERVARWIREFMPGHVETAGGPVFRQACMCAMTPDKDFIVDFLGGEFGEDVVLGAGFSCHGFKMGPAVGMILAEMAIDGEARTAVEAGVELQHFRINRFEGNPAGTPTRIRSRLPIPLSETSMISVVP</sequence>
<reference evidence="1" key="1">
    <citation type="submission" date="2021-05" db="EMBL/GenBank/DDBJ databases">
        <authorList>
            <person name="Scholz U."/>
            <person name="Mascher M."/>
            <person name="Fiebig A."/>
        </authorList>
    </citation>
    <scope>NUCLEOTIDE SEQUENCE [LARGE SCALE GENOMIC DNA]</scope>
</reference>
<protein>
    <submittedName>
        <fullName evidence="1">Uncharacterized protein</fullName>
    </submittedName>
</protein>
<evidence type="ECO:0000313" key="2">
    <source>
        <dbReference type="Proteomes" id="UP001732700"/>
    </source>
</evidence>